<feature type="compositionally biased region" description="Low complexity" evidence="1">
    <location>
        <begin position="25"/>
        <end position="42"/>
    </location>
</feature>
<evidence type="ECO:0008006" key="5">
    <source>
        <dbReference type="Google" id="ProtNLM"/>
    </source>
</evidence>
<dbReference type="EMBL" id="CP114040">
    <property type="protein sequence ID" value="WAS96576.1"/>
    <property type="molecule type" value="Genomic_DNA"/>
</dbReference>
<evidence type="ECO:0000313" key="3">
    <source>
        <dbReference type="EMBL" id="WAS96576.1"/>
    </source>
</evidence>
<dbReference type="RefSeq" id="WP_269038943.1">
    <property type="nucleotide sequence ID" value="NZ_CP114040.1"/>
</dbReference>
<dbReference type="Proteomes" id="UP001164459">
    <property type="component" value="Chromosome"/>
</dbReference>
<sequence length="484" mass="51394">MSLLARVAVLVLALAAAACVAANTTSESAESSAPRPSVAPEVGARAAQQGAVEPRAVIATVTEANGPVVSLGVYDRTGTKLAELLPAGRDGAWTAFTSERSLELGSPASARDRWGYHVLLPVEAIDGAPPPATASTFLLASRHGERPQQVLGLEPTGQRRFAWTIDPRWIELSPSPRGLHVFAGDGRSQGAVFEAATGRLLWEGALVGGAFAADDGAFIHVDADERHDVVIQPLPGGTPQVIAQPPALVTVAEPGSVHGPGASFLVPALSTPHGQVFRVQGDVTFGTFLFALQAGRFEPLSGSVQRFADERPVALEDDGAVVVFARRFTDGPRKPATPRLLAYDLRTGAREARPLPREDDRAALLRRVEPFFARIGGAHGWLPHARRLEVGGRRLLVGSLQWGLNPLPQSHPDPGYVVLREDGTPLALLPAGEAQIDRTGTMLLHEAWSDHARPRQVSLVDLRDGTRATIDRAVGAAFVHDVPR</sequence>
<dbReference type="PROSITE" id="PS51257">
    <property type="entry name" value="PROKAR_LIPOPROTEIN"/>
    <property type="match status" value="1"/>
</dbReference>
<feature type="region of interest" description="Disordered" evidence="1">
    <location>
        <begin position="25"/>
        <end position="46"/>
    </location>
</feature>
<keyword evidence="2" id="KW-0732">Signal</keyword>
<keyword evidence="4" id="KW-1185">Reference proteome</keyword>
<feature type="chain" id="PRO_5046565769" description="PQQ-like domain-containing protein" evidence="2">
    <location>
        <begin position="22"/>
        <end position="484"/>
    </location>
</feature>
<evidence type="ECO:0000256" key="2">
    <source>
        <dbReference type="SAM" id="SignalP"/>
    </source>
</evidence>
<proteinExistence type="predicted"/>
<evidence type="ECO:0000256" key="1">
    <source>
        <dbReference type="SAM" id="MobiDB-lite"/>
    </source>
</evidence>
<protein>
    <recommendedName>
        <fullName evidence="5">PQQ-like domain-containing protein</fullName>
    </recommendedName>
</protein>
<accession>A0ABY7HBC6</accession>
<reference evidence="3" key="1">
    <citation type="submission" date="2022-11" db="EMBL/GenBank/DDBJ databases">
        <title>Minimal conservation of predation-associated metabolite biosynthetic gene clusters underscores biosynthetic potential of Myxococcota including descriptions for ten novel species: Archangium lansinium sp. nov., Myxococcus landrumus sp. nov., Nannocystis bai.</title>
        <authorList>
            <person name="Ahearne A."/>
            <person name="Stevens C."/>
            <person name="Dowd S."/>
        </authorList>
    </citation>
    <scope>NUCLEOTIDE SEQUENCE</scope>
    <source>
        <strain evidence="3">Fl3</strain>
    </source>
</reference>
<gene>
    <name evidence="3" type="ORF">O0S08_10495</name>
</gene>
<feature type="signal peptide" evidence="2">
    <location>
        <begin position="1"/>
        <end position="21"/>
    </location>
</feature>
<organism evidence="3 4">
    <name type="scientific">Nannocystis punicea</name>
    <dbReference type="NCBI Taxonomy" id="2995304"/>
    <lineage>
        <taxon>Bacteria</taxon>
        <taxon>Pseudomonadati</taxon>
        <taxon>Myxococcota</taxon>
        <taxon>Polyangia</taxon>
        <taxon>Nannocystales</taxon>
        <taxon>Nannocystaceae</taxon>
        <taxon>Nannocystis</taxon>
    </lineage>
</organism>
<evidence type="ECO:0000313" key="4">
    <source>
        <dbReference type="Proteomes" id="UP001164459"/>
    </source>
</evidence>
<name>A0ABY7HBC6_9BACT</name>